<gene>
    <name evidence="1" type="ORF">DEO72_LG3g3097</name>
</gene>
<dbReference type="Gene3D" id="3.40.50.11860">
    <property type="entry name" value="Diphthamide synthesis DPH1/DPH2 domain 3"/>
    <property type="match status" value="1"/>
</dbReference>
<dbReference type="InterPro" id="IPR042265">
    <property type="entry name" value="DPH1/DPH2_3"/>
</dbReference>
<dbReference type="Pfam" id="PF01866">
    <property type="entry name" value="Diphthamide_syn"/>
    <property type="match status" value="1"/>
</dbReference>
<proteinExistence type="predicted"/>
<sequence length="134" mass="14625">MPPLDTMMPCELLPSRSVDFSLILCGVVRDTTAREATAREAATREAAARGTTARKAAGATARGVTARIAVVRDGAGYLHIINQMKELITRAGKKAYTLVMGKSNPAKLANFPEEFSFWDILILFFLFRIAKSGY</sequence>
<accession>A0A4D6LJ54</accession>
<organism evidence="1 2">
    <name type="scientific">Vigna unguiculata</name>
    <name type="common">Cowpea</name>
    <dbReference type="NCBI Taxonomy" id="3917"/>
    <lineage>
        <taxon>Eukaryota</taxon>
        <taxon>Viridiplantae</taxon>
        <taxon>Streptophyta</taxon>
        <taxon>Embryophyta</taxon>
        <taxon>Tracheophyta</taxon>
        <taxon>Spermatophyta</taxon>
        <taxon>Magnoliopsida</taxon>
        <taxon>eudicotyledons</taxon>
        <taxon>Gunneridae</taxon>
        <taxon>Pentapetalae</taxon>
        <taxon>rosids</taxon>
        <taxon>fabids</taxon>
        <taxon>Fabales</taxon>
        <taxon>Fabaceae</taxon>
        <taxon>Papilionoideae</taxon>
        <taxon>50 kb inversion clade</taxon>
        <taxon>NPAAA clade</taxon>
        <taxon>indigoferoid/millettioid clade</taxon>
        <taxon>Phaseoleae</taxon>
        <taxon>Vigna</taxon>
    </lineage>
</organism>
<protein>
    <submittedName>
        <fullName evidence="1">Diphthamide synthesis DPH1/DPH2</fullName>
    </submittedName>
</protein>
<dbReference type="NCBIfam" id="TIGR00322">
    <property type="entry name" value="diphth2_R"/>
    <property type="match status" value="1"/>
</dbReference>
<dbReference type="GO" id="GO:0017183">
    <property type="term" value="P:protein histidyl modification to diphthamide"/>
    <property type="evidence" value="ECO:0007669"/>
    <property type="project" value="InterPro"/>
</dbReference>
<dbReference type="EMBL" id="CP039347">
    <property type="protein sequence ID" value="QCD88548.1"/>
    <property type="molecule type" value="Genomic_DNA"/>
</dbReference>
<name>A0A4D6LJ54_VIGUN</name>
<dbReference type="AlphaFoldDB" id="A0A4D6LJ54"/>
<dbReference type="Proteomes" id="UP000501690">
    <property type="component" value="Linkage Group LG3"/>
</dbReference>
<reference evidence="1 2" key="1">
    <citation type="submission" date="2019-04" db="EMBL/GenBank/DDBJ databases">
        <title>An improved genome assembly and genetic linkage map for asparagus bean, Vigna unguiculata ssp. sesquipedialis.</title>
        <authorList>
            <person name="Xia Q."/>
            <person name="Zhang R."/>
            <person name="Dong Y."/>
        </authorList>
    </citation>
    <scope>NUCLEOTIDE SEQUENCE [LARGE SCALE GENOMIC DNA]</scope>
    <source>
        <tissue evidence="1">Leaf</tissue>
    </source>
</reference>
<dbReference type="InterPro" id="IPR016435">
    <property type="entry name" value="DPH1/DPH2"/>
</dbReference>
<keyword evidence="2" id="KW-1185">Reference proteome</keyword>
<evidence type="ECO:0000313" key="1">
    <source>
        <dbReference type="EMBL" id="QCD88548.1"/>
    </source>
</evidence>
<dbReference type="GO" id="GO:0090560">
    <property type="term" value="F:2-(3-amino-3-carboxypropyl)histidine synthase activity"/>
    <property type="evidence" value="ECO:0007669"/>
    <property type="project" value="InterPro"/>
</dbReference>
<evidence type="ECO:0000313" key="2">
    <source>
        <dbReference type="Proteomes" id="UP000501690"/>
    </source>
</evidence>